<feature type="non-terminal residue" evidence="4">
    <location>
        <position position="84"/>
    </location>
</feature>
<keyword evidence="1 2" id="KW-0728">SH3 domain</keyword>
<dbReference type="InterPro" id="IPR051569">
    <property type="entry name" value="SHANK"/>
</dbReference>
<evidence type="ECO:0000256" key="2">
    <source>
        <dbReference type="PROSITE-ProRule" id="PRU00192"/>
    </source>
</evidence>
<dbReference type="PANTHER" id="PTHR24135:SF17">
    <property type="entry name" value="SH3 AND MULTIPLE ANKYRIN REPEAT DOMAINS PROTEIN 2"/>
    <property type="match status" value="1"/>
</dbReference>
<dbReference type="GO" id="GO:0035255">
    <property type="term" value="F:ionotropic glutamate receptor binding"/>
    <property type="evidence" value="ECO:0007669"/>
    <property type="project" value="TreeGrafter"/>
</dbReference>
<sequence>PALPGRRRPPGGSCTAPFPARHFVVVRPHTAQAEGEVNLYKGDRVKVLSIGEGGFWEGSTRGLVGWFPADCVEETPSKASEERS</sequence>
<accession>Q4RDD5</accession>
<evidence type="ECO:0000259" key="3">
    <source>
        <dbReference type="PROSITE" id="PS50002"/>
    </source>
</evidence>
<dbReference type="AlphaFoldDB" id="Q4RDD5"/>
<organism evidence="4">
    <name type="scientific">Tetraodon nigroviridis</name>
    <name type="common">Spotted green pufferfish</name>
    <name type="synonym">Chelonodon nigroviridis</name>
    <dbReference type="NCBI Taxonomy" id="99883"/>
    <lineage>
        <taxon>Eukaryota</taxon>
        <taxon>Metazoa</taxon>
        <taxon>Chordata</taxon>
        <taxon>Craniata</taxon>
        <taxon>Vertebrata</taxon>
        <taxon>Euteleostomi</taxon>
        <taxon>Actinopterygii</taxon>
        <taxon>Neopterygii</taxon>
        <taxon>Teleostei</taxon>
        <taxon>Neoteleostei</taxon>
        <taxon>Acanthomorphata</taxon>
        <taxon>Eupercaria</taxon>
        <taxon>Tetraodontiformes</taxon>
        <taxon>Tetradontoidea</taxon>
        <taxon>Tetraodontidae</taxon>
        <taxon>Tetraodon</taxon>
    </lineage>
</organism>
<protein>
    <submittedName>
        <fullName evidence="4">(spotted green pufferfish) hypothetical protein</fullName>
    </submittedName>
</protein>
<dbReference type="SUPFAM" id="SSF50044">
    <property type="entry name" value="SH3-domain"/>
    <property type="match status" value="1"/>
</dbReference>
<gene>
    <name evidence="4" type="ORF">GSTENG00036988001</name>
</gene>
<dbReference type="OrthoDB" id="445896at2759"/>
<dbReference type="Gene3D" id="2.30.30.40">
    <property type="entry name" value="SH3 Domains"/>
    <property type="match status" value="1"/>
</dbReference>
<reference evidence="4" key="1">
    <citation type="journal article" date="2004" name="Nature">
        <title>Genome duplication in the teleost fish Tetraodon nigroviridis reveals the early vertebrate proto-karyotype.</title>
        <authorList>
            <person name="Jaillon O."/>
            <person name="Aury J.-M."/>
            <person name="Brunet F."/>
            <person name="Petit J.-L."/>
            <person name="Stange-Thomann N."/>
            <person name="Mauceli E."/>
            <person name="Bouneau L."/>
            <person name="Fischer C."/>
            <person name="Ozouf-Costaz C."/>
            <person name="Bernot A."/>
            <person name="Nicaud S."/>
            <person name="Jaffe D."/>
            <person name="Fisher S."/>
            <person name="Lutfalla G."/>
            <person name="Dossat C."/>
            <person name="Segurens B."/>
            <person name="Dasilva C."/>
            <person name="Salanoubat M."/>
            <person name="Levy M."/>
            <person name="Boudet N."/>
            <person name="Castellano S."/>
            <person name="Anthouard V."/>
            <person name="Jubin C."/>
            <person name="Castelli V."/>
            <person name="Katinka M."/>
            <person name="Vacherie B."/>
            <person name="Biemont C."/>
            <person name="Skalli Z."/>
            <person name="Cattolico L."/>
            <person name="Poulain J."/>
            <person name="De Berardinis V."/>
            <person name="Cruaud C."/>
            <person name="Duprat S."/>
            <person name="Brottier P."/>
            <person name="Coutanceau J.-P."/>
            <person name="Gouzy J."/>
            <person name="Parra G."/>
            <person name="Lardier G."/>
            <person name="Chapple C."/>
            <person name="McKernan K.J."/>
            <person name="McEwan P."/>
            <person name="Bosak S."/>
            <person name="Kellis M."/>
            <person name="Volff J.-N."/>
            <person name="Guigo R."/>
            <person name="Zody M.C."/>
            <person name="Mesirov J."/>
            <person name="Lindblad-Toh K."/>
            <person name="Birren B."/>
            <person name="Nusbaum C."/>
            <person name="Kahn D."/>
            <person name="Robinson-Rechavi M."/>
            <person name="Laudet V."/>
            <person name="Schachter V."/>
            <person name="Quetier F."/>
            <person name="Saurin W."/>
            <person name="Scarpelli C."/>
            <person name="Wincker P."/>
            <person name="Lander E.S."/>
            <person name="Weissenbach J."/>
            <person name="Roest Crollius H."/>
        </authorList>
    </citation>
    <scope>NUCLEOTIDE SEQUENCE [LARGE SCALE GENOMIC DNA]</scope>
</reference>
<feature type="non-terminal residue" evidence="4">
    <location>
        <position position="1"/>
    </location>
</feature>
<dbReference type="KEGG" id="tng:GSTEN00036988G001"/>
<dbReference type="PANTHER" id="PTHR24135">
    <property type="entry name" value="SH3 AND MULTIPLE ANKYRIN REPEAT DOMAINS PROTEIN"/>
    <property type="match status" value="1"/>
</dbReference>
<dbReference type="GO" id="GO:0045211">
    <property type="term" value="C:postsynaptic membrane"/>
    <property type="evidence" value="ECO:0007669"/>
    <property type="project" value="TreeGrafter"/>
</dbReference>
<reference evidence="4" key="2">
    <citation type="submission" date="2004-02" db="EMBL/GenBank/DDBJ databases">
        <authorList>
            <consortium name="Genoscope"/>
            <consortium name="Whitehead Institute Centre for Genome Research"/>
        </authorList>
    </citation>
    <scope>NUCLEOTIDE SEQUENCE</scope>
</reference>
<dbReference type="InterPro" id="IPR001452">
    <property type="entry name" value="SH3_domain"/>
</dbReference>
<dbReference type="SMART" id="SM00326">
    <property type="entry name" value="SH3"/>
    <property type="match status" value="1"/>
</dbReference>
<dbReference type="GO" id="GO:0030160">
    <property type="term" value="F:synaptic receptor adaptor activity"/>
    <property type="evidence" value="ECO:0007669"/>
    <property type="project" value="TreeGrafter"/>
</dbReference>
<dbReference type="GO" id="GO:0014069">
    <property type="term" value="C:postsynaptic density"/>
    <property type="evidence" value="ECO:0007669"/>
    <property type="project" value="TreeGrafter"/>
</dbReference>
<name>Q4RDD5_TETNG</name>
<evidence type="ECO:0000256" key="1">
    <source>
        <dbReference type="ARBA" id="ARBA00022443"/>
    </source>
</evidence>
<proteinExistence type="predicted"/>
<dbReference type="Pfam" id="PF07653">
    <property type="entry name" value="SH3_2"/>
    <property type="match status" value="1"/>
</dbReference>
<dbReference type="FunFam" id="2.30.30.40:FF:000025">
    <property type="entry name" value="SH3 and multiple ankyrin repeat domains protein 2"/>
    <property type="match status" value="1"/>
</dbReference>
<dbReference type="PROSITE" id="PS50002">
    <property type="entry name" value="SH3"/>
    <property type="match status" value="1"/>
</dbReference>
<dbReference type="GO" id="GO:0043197">
    <property type="term" value="C:dendritic spine"/>
    <property type="evidence" value="ECO:0007669"/>
    <property type="project" value="TreeGrafter"/>
</dbReference>
<comment type="caution">
    <text evidence="4">The sequence shown here is derived from an EMBL/GenBank/DDBJ whole genome shotgun (WGS) entry which is preliminary data.</text>
</comment>
<feature type="domain" description="SH3" evidence="3">
    <location>
        <begin position="18"/>
        <end position="77"/>
    </location>
</feature>
<dbReference type="InterPro" id="IPR036028">
    <property type="entry name" value="SH3-like_dom_sf"/>
</dbReference>
<dbReference type="EMBL" id="CAAE01016820">
    <property type="protein sequence ID" value="CAG13597.1"/>
    <property type="molecule type" value="Genomic_DNA"/>
</dbReference>
<evidence type="ECO:0000313" key="4">
    <source>
        <dbReference type="EMBL" id="CAG13597.1"/>
    </source>
</evidence>